<dbReference type="AlphaFoldDB" id="A0A7L4URF5"/>
<proteinExistence type="predicted"/>
<dbReference type="PANTHER" id="PTHR43405">
    <property type="entry name" value="GLYCOSYL HYDROLASE DIGH"/>
    <property type="match status" value="1"/>
</dbReference>
<keyword evidence="4" id="KW-1185">Reference proteome</keyword>
<accession>A0A7L4URF5</accession>
<dbReference type="SUPFAM" id="SSF51445">
    <property type="entry name" value="(Trans)glycosidases"/>
    <property type="match status" value="1"/>
</dbReference>
<evidence type="ECO:0000313" key="4">
    <source>
        <dbReference type="Proteomes" id="UP000251835"/>
    </source>
</evidence>
<dbReference type="InterPro" id="IPR003790">
    <property type="entry name" value="GHL10"/>
</dbReference>
<dbReference type="Proteomes" id="UP000251835">
    <property type="component" value="Unassembled WGS sequence"/>
</dbReference>
<reference evidence="3 4" key="1">
    <citation type="submission" date="2018-05" db="EMBL/GenBank/DDBJ databases">
        <title>Genomic Encyclopedia of Type Strains, Phase IV (KMG-IV): sequencing the most valuable type-strain genomes for metagenomic binning, comparative biology and taxonomic classification.</title>
        <authorList>
            <person name="Goeker M."/>
        </authorList>
    </citation>
    <scope>NUCLEOTIDE SEQUENCE [LARGE SCALE GENOMIC DNA]</scope>
    <source>
        <strain evidence="3 4">DSM 28579</strain>
    </source>
</reference>
<gene>
    <name evidence="3" type="ORF">C7377_0644</name>
</gene>
<dbReference type="Gene3D" id="3.20.20.80">
    <property type="entry name" value="Glycosidases"/>
    <property type="match status" value="1"/>
</dbReference>
<evidence type="ECO:0000256" key="1">
    <source>
        <dbReference type="ARBA" id="ARBA00022729"/>
    </source>
</evidence>
<dbReference type="InterPro" id="IPR052177">
    <property type="entry name" value="Divisome_Glycosyl_Hydrolase"/>
</dbReference>
<dbReference type="RefSeq" id="WP_116495869.1">
    <property type="nucleotide sequence ID" value="NZ_QENZ01000003.1"/>
</dbReference>
<organism evidence="3 4">
    <name type="scientific">Balneicella halophila</name>
    <dbReference type="NCBI Taxonomy" id="1537566"/>
    <lineage>
        <taxon>Bacteria</taxon>
        <taxon>Pseudomonadati</taxon>
        <taxon>Bacteroidota</taxon>
        <taxon>Bacteroidia</taxon>
        <taxon>Bacteroidales</taxon>
        <taxon>Balneicellaceae</taxon>
        <taxon>Balneicella</taxon>
    </lineage>
</organism>
<evidence type="ECO:0000259" key="2">
    <source>
        <dbReference type="Pfam" id="PF02638"/>
    </source>
</evidence>
<protein>
    <submittedName>
        <fullName evidence="3">Uncharacterized lipoprotein YddW (UPF0748 family)</fullName>
    </submittedName>
</protein>
<dbReference type="InterPro" id="IPR017853">
    <property type="entry name" value="GH"/>
</dbReference>
<dbReference type="Pfam" id="PF02638">
    <property type="entry name" value="GHL10"/>
    <property type="match status" value="1"/>
</dbReference>
<feature type="domain" description="Glycosyl hydrolase-like 10" evidence="2">
    <location>
        <begin position="33"/>
        <end position="346"/>
    </location>
</feature>
<keyword evidence="1" id="KW-0732">Signal</keyword>
<name>A0A7L4URF5_BALHA</name>
<sequence length="514" mass="60227">MKRILGILIILSLVIGCKTTQPKPIHKKETKHEMRALWVASVLNLDFPSKNDLSVQQQKQEFVNLLDTMVKYRFNTVVVQIRPSGDALYSSPFEPWSEVLTGTQGLPPQPFYDPLAFMIEESHKRNIDFHAWLNPYRGVFNYKQAKVSNNHPIFKHPEWFVNYGQHTYYNPGLPETREFIAKIVGDITRRYDIDAIHMDDYFYPYKIPNHEFPDEKAFQKYPRGFSKAQKDDWRRDNVNLIIQELRDTIKQAKPWVQFGISPFGVWRNDDKDPKGSETRAGQTNYDDLYADILLWMEKGWIDYVTPQIYWHIGHPAADYATLVEWWNKNTKNTHLYIGHALYKIGHGGNYLEWNTGNEITRQMKLNEKYPKVNGSMFFRSKIFETEHLNGLKDSVQNDYYSKIALPPPTKIQTLNPPPVAKIEKVKANAYKLSWEALKGEGADELKYYLIYMFEGKNTVGNLDDSKNIFRITKKTEILLPKTSRKKRKKRTFVITRVNKANQESKISNLIYKKL</sequence>
<keyword evidence="3" id="KW-0449">Lipoprotein</keyword>
<dbReference type="OrthoDB" id="9773203at2"/>
<dbReference type="PANTHER" id="PTHR43405:SF1">
    <property type="entry name" value="GLYCOSYL HYDROLASE DIGH"/>
    <property type="match status" value="1"/>
</dbReference>
<evidence type="ECO:0000313" key="3">
    <source>
        <dbReference type="EMBL" id="PVX52330.1"/>
    </source>
</evidence>
<comment type="caution">
    <text evidence="3">The sequence shown here is derived from an EMBL/GenBank/DDBJ whole genome shotgun (WGS) entry which is preliminary data.</text>
</comment>
<dbReference type="PROSITE" id="PS51257">
    <property type="entry name" value="PROKAR_LIPOPROTEIN"/>
    <property type="match status" value="1"/>
</dbReference>
<dbReference type="EMBL" id="QENZ01000003">
    <property type="protein sequence ID" value="PVX52330.1"/>
    <property type="molecule type" value="Genomic_DNA"/>
</dbReference>